<dbReference type="EMBL" id="SACJ01000004">
    <property type="protein sequence ID" value="RVT76559.1"/>
    <property type="molecule type" value="Genomic_DNA"/>
</dbReference>
<dbReference type="Pfam" id="PF14317">
    <property type="entry name" value="YcxB"/>
    <property type="match status" value="1"/>
</dbReference>
<dbReference type="Proteomes" id="UP000285211">
    <property type="component" value="Unassembled WGS sequence"/>
</dbReference>
<keyword evidence="1" id="KW-1133">Transmembrane helix</keyword>
<feature type="transmembrane region" description="Helical" evidence="1">
    <location>
        <begin position="27"/>
        <end position="48"/>
    </location>
</feature>
<keyword evidence="4" id="KW-1185">Reference proteome</keyword>
<keyword evidence="1" id="KW-0472">Membrane</keyword>
<dbReference type="AlphaFoldDB" id="A0A437KW17"/>
<keyword evidence="1" id="KW-0812">Transmembrane</keyword>
<proteinExistence type="predicted"/>
<reference evidence="3 4" key="1">
    <citation type="submission" date="2019-01" db="EMBL/GenBank/DDBJ databases">
        <authorList>
            <person name="Chen W.-M."/>
        </authorList>
    </citation>
    <scope>NUCLEOTIDE SEQUENCE [LARGE SCALE GENOMIC DNA]</scope>
    <source>
        <strain evidence="3 4">BBQ-12</strain>
    </source>
</reference>
<protein>
    <submittedName>
        <fullName evidence="3">YcxB family protein</fullName>
    </submittedName>
</protein>
<feature type="transmembrane region" description="Helical" evidence="1">
    <location>
        <begin position="60"/>
        <end position="80"/>
    </location>
</feature>
<gene>
    <name evidence="3" type="ORF">EOD40_08630</name>
</gene>
<sequence>MENFTIKSRMTTKEYAKIMFVGLHKKPVFIVCAILGIYYIITFLLHYLKIINFYTDTPSFEIFMCLFLLLSPSLITVLSVRQFISNESFSNDIKYTFTENGIAVEGQTCKAEYLWSHIIKQKEINKFLILYHTKKTGNFIDKTKLTLEQLKFIKSKVGHK</sequence>
<evidence type="ECO:0000256" key="1">
    <source>
        <dbReference type="SAM" id="Phobius"/>
    </source>
</evidence>
<name>A0A437KW17_9FLAO</name>
<comment type="caution">
    <text evidence="3">The sequence shown here is derived from an EMBL/GenBank/DDBJ whole genome shotgun (WGS) entry which is preliminary data.</text>
</comment>
<organism evidence="3 4">
    <name type="scientific">Flavobacterium sufflavum</name>
    <dbReference type="NCBI Taxonomy" id="1921138"/>
    <lineage>
        <taxon>Bacteria</taxon>
        <taxon>Pseudomonadati</taxon>
        <taxon>Bacteroidota</taxon>
        <taxon>Flavobacteriia</taxon>
        <taxon>Flavobacteriales</taxon>
        <taxon>Flavobacteriaceae</taxon>
        <taxon>Flavobacterium</taxon>
    </lineage>
</organism>
<dbReference type="InterPro" id="IPR025588">
    <property type="entry name" value="YcxB-like_C"/>
</dbReference>
<evidence type="ECO:0000313" key="3">
    <source>
        <dbReference type="EMBL" id="RVT76559.1"/>
    </source>
</evidence>
<evidence type="ECO:0000313" key="4">
    <source>
        <dbReference type="Proteomes" id="UP000285211"/>
    </source>
</evidence>
<accession>A0A437KW17</accession>
<evidence type="ECO:0000259" key="2">
    <source>
        <dbReference type="Pfam" id="PF14317"/>
    </source>
</evidence>
<feature type="domain" description="YcxB-like C-terminal" evidence="2">
    <location>
        <begin position="97"/>
        <end position="154"/>
    </location>
</feature>
<dbReference type="OrthoDB" id="1249483at2"/>